<feature type="domain" description="Cytochrome c" evidence="7">
    <location>
        <begin position="38"/>
        <end position="116"/>
    </location>
</feature>
<dbReference type="Proteomes" id="UP000321533">
    <property type="component" value="Chromosome"/>
</dbReference>
<dbReference type="InterPro" id="IPR008168">
    <property type="entry name" value="Cyt_C_IC"/>
</dbReference>
<evidence type="ECO:0000256" key="2">
    <source>
        <dbReference type="ARBA" id="ARBA00022617"/>
    </source>
</evidence>
<evidence type="ECO:0000259" key="7">
    <source>
        <dbReference type="PROSITE" id="PS51007"/>
    </source>
</evidence>
<dbReference type="InterPro" id="IPR009056">
    <property type="entry name" value="Cyt_c-like_dom"/>
</dbReference>
<feature type="domain" description="Cytochrome c" evidence="7">
    <location>
        <begin position="125"/>
        <end position="271"/>
    </location>
</feature>
<dbReference type="PROSITE" id="PS51257">
    <property type="entry name" value="PROKAR_LIPOPROTEIN"/>
    <property type="match status" value="1"/>
</dbReference>
<proteinExistence type="predicted"/>
<evidence type="ECO:0000256" key="4">
    <source>
        <dbReference type="ARBA" id="ARBA00022982"/>
    </source>
</evidence>
<dbReference type="Pfam" id="PF13442">
    <property type="entry name" value="Cytochrome_CBB3"/>
    <property type="match status" value="1"/>
</dbReference>
<gene>
    <name evidence="8" type="ORF">FRZ67_04615</name>
</gene>
<dbReference type="InterPro" id="IPR036909">
    <property type="entry name" value="Cyt_c-like_dom_sf"/>
</dbReference>
<dbReference type="EMBL" id="CP042435">
    <property type="protein sequence ID" value="QEC66615.1"/>
    <property type="molecule type" value="Genomic_DNA"/>
</dbReference>
<dbReference type="RefSeq" id="WP_147188415.1">
    <property type="nucleotide sequence ID" value="NZ_CP042435.1"/>
</dbReference>
<dbReference type="OrthoDB" id="627427at2"/>
<dbReference type="NCBIfam" id="TIGR02603">
    <property type="entry name" value="CxxCH_TIGR02603"/>
    <property type="match status" value="1"/>
</dbReference>
<keyword evidence="3 6" id="KW-0479">Metal-binding</keyword>
<keyword evidence="5 6" id="KW-0408">Iron</keyword>
<keyword evidence="2 6" id="KW-0349">Heme</keyword>
<dbReference type="PANTHER" id="PTHR33546">
    <property type="entry name" value="LARGE, MULTIFUNCTIONAL SECRETED PROTEIN-RELATED"/>
    <property type="match status" value="1"/>
</dbReference>
<dbReference type="InterPro" id="IPR013427">
    <property type="entry name" value="Haem-bd_dom_put"/>
</dbReference>
<dbReference type="PANTHER" id="PTHR33546:SF1">
    <property type="entry name" value="LARGE, MULTIFUNCTIONAL SECRETED PROTEIN"/>
    <property type="match status" value="1"/>
</dbReference>
<dbReference type="GO" id="GO:0005506">
    <property type="term" value="F:iron ion binding"/>
    <property type="evidence" value="ECO:0007669"/>
    <property type="project" value="InterPro"/>
</dbReference>
<accession>A0A5B8V687</accession>
<protein>
    <submittedName>
        <fullName evidence="8">C-type cytochrome</fullName>
    </submittedName>
</protein>
<evidence type="ECO:0000256" key="5">
    <source>
        <dbReference type="ARBA" id="ARBA00023004"/>
    </source>
</evidence>
<evidence type="ECO:0000313" key="9">
    <source>
        <dbReference type="Proteomes" id="UP000321533"/>
    </source>
</evidence>
<dbReference type="GO" id="GO:0020037">
    <property type="term" value="F:heme binding"/>
    <property type="evidence" value="ECO:0007669"/>
    <property type="project" value="InterPro"/>
</dbReference>
<evidence type="ECO:0000256" key="3">
    <source>
        <dbReference type="ARBA" id="ARBA00022723"/>
    </source>
</evidence>
<dbReference type="GO" id="GO:0009055">
    <property type="term" value="F:electron transfer activity"/>
    <property type="evidence" value="ECO:0007669"/>
    <property type="project" value="InterPro"/>
</dbReference>
<keyword evidence="9" id="KW-1185">Reference proteome</keyword>
<dbReference type="Pfam" id="PF00034">
    <property type="entry name" value="Cytochrom_C"/>
    <property type="match status" value="1"/>
</dbReference>
<evidence type="ECO:0000256" key="1">
    <source>
        <dbReference type="ARBA" id="ARBA00022448"/>
    </source>
</evidence>
<sequence>MHQIRQLLLYSITLVAFTACNNNDQQNEITSIAVNLPDSVAAGKKLFDAACVRCHGMDASGLTGPSLKRSKLKHAPDLASFISVVEFGIVGTGMPSNWAITDSDCHRLYAYINFLKNQGRETPKGDSVAGSKVYASAGCASCHIMNGEGNSIGPELSQIGASRNAAYLKQALIDPAAALPESTDIDNGYGFSLYLPIKIITNDGKKITGLRINEDTYTIQLKDAANNYYSFNKDEVQSVEKQYGQSLMPSFKDKLSDKEIENLVAFLYKSGNQ</sequence>
<keyword evidence="4" id="KW-0249">Electron transport</keyword>
<reference evidence="8 9" key="1">
    <citation type="journal article" date="2016" name="Int. J. Syst. Evol. Microbiol.">
        <title>Panacibacter ginsenosidivorans gen. nov., sp. nov., with ginsenoside converting activity isolated from soil of a ginseng field.</title>
        <authorList>
            <person name="Siddiqi M.Z."/>
            <person name="Muhammad Shafi S."/>
            <person name="Choi K.D."/>
            <person name="Im W.T."/>
        </authorList>
    </citation>
    <scope>NUCLEOTIDE SEQUENCE [LARGE SCALE GENOMIC DNA]</scope>
    <source>
        <strain evidence="8 9">Gsoil1550</strain>
    </source>
</reference>
<name>A0A5B8V687_9BACT</name>
<organism evidence="8 9">
    <name type="scientific">Panacibacter ginsenosidivorans</name>
    <dbReference type="NCBI Taxonomy" id="1813871"/>
    <lineage>
        <taxon>Bacteria</taxon>
        <taxon>Pseudomonadati</taxon>
        <taxon>Bacteroidota</taxon>
        <taxon>Chitinophagia</taxon>
        <taxon>Chitinophagales</taxon>
        <taxon>Chitinophagaceae</taxon>
        <taxon>Panacibacter</taxon>
    </lineage>
</organism>
<keyword evidence="1" id="KW-0813">Transport</keyword>
<dbReference type="KEGG" id="pgin:FRZ67_04615"/>
<dbReference type="SUPFAM" id="SSF46626">
    <property type="entry name" value="Cytochrome c"/>
    <property type="match status" value="2"/>
</dbReference>
<dbReference type="PROSITE" id="PS51007">
    <property type="entry name" value="CYTC"/>
    <property type="match status" value="2"/>
</dbReference>
<dbReference type="PRINTS" id="PR00605">
    <property type="entry name" value="CYTCHROMECIC"/>
</dbReference>
<dbReference type="AlphaFoldDB" id="A0A5B8V687"/>
<evidence type="ECO:0000313" key="8">
    <source>
        <dbReference type="EMBL" id="QEC66615.1"/>
    </source>
</evidence>
<evidence type="ECO:0000256" key="6">
    <source>
        <dbReference type="PROSITE-ProRule" id="PRU00433"/>
    </source>
</evidence>
<dbReference type="Gene3D" id="1.10.760.10">
    <property type="entry name" value="Cytochrome c-like domain"/>
    <property type="match status" value="3"/>
</dbReference>